<accession>F3PVC1</accession>
<protein>
    <submittedName>
        <fullName evidence="1">Uncharacterized protein</fullName>
    </submittedName>
</protein>
<dbReference type="EMBL" id="AFBN01000062">
    <property type="protein sequence ID" value="EGF55448.1"/>
    <property type="molecule type" value="Genomic_DNA"/>
</dbReference>
<evidence type="ECO:0000313" key="1">
    <source>
        <dbReference type="EMBL" id="EGF55448.1"/>
    </source>
</evidence>
<proteinExistence type="predicted"/>
<organism evidence="1 2">
    <name type="scientific">Bacteroides fluxus YIT 12057</name>
    <dbReference type="NCBI Taxonomy" id="763034"/>
    <lineage>
        <taxon>Bacteria</taxon>
        <taxon>Pseudomonadati</taxon>
        <taxon>Bacteroidota</taxon>
        <taxon>Bacteroidia</taxon>
        <taxon>Bacteroidales</taxon>
        <taxon>Bacteroidaceae</taxon>
        <taxon>Bacteroides</taxon>
    </lineage>
</organism>
<dbReference type="HOGENOM" id="CLU_3229600_0_0_10"/>
<dbReference type="STRING" id="763034.HMPREF9446_02699"/>
<name>F3PVC1_9BACE</name>
<evidence type="ECO:0000313" key="2">
    <source>
        <dbReference type="Proteomes" id="UP000003416"/>
    </source>
</evidence>
<gene>
    <name evidence="1" type="ORF">HMPREF9446_02699</name>
</gene>
<reference evidence="1 2" key="1">
    <citation type="submission" date="2011-02" db="EMBL/GenBank/DDBJ databases">
        <authorList>
            <person name="Weinstock G."/>
            <person name="Sodergren E."/>
            <person name="Clifton S."/>
            <person name="Fulton L."/>
            <person name="Fulton B."/>
            <person name="Courtney L."/>
            <person name="Fronick C."/>
            <person name="Harrison M."/>
            <person name="Strong C."/>
            <person name="Farmer C."/>
            <person name="Delahaunty K."/>
            <person name="Markovic C."/>
            <person name="Hall O."/>
            <person name="Minx P."/>
            <person name="Tomlinson C."/>
            <person name="Mitreva M."/>
            <person name="Hou S."/>
            <person name="Chen J."/>
            <person name="Wollam A."/>
            <person name="Pepin K.H."/>
            <person name="Johnson M."/>
            <person name="Bhonagiri V."/>
            <person name="Zhang X."/>
            <person name="Suruliraj S."/>
            <person name="Warren W."/>
            <person name="Chinwalla A."/>
            <person name="Mardis E.R."/>
            <person name="Wilson R.K."/>
        </authorList>
    </citation>
    <scope>NUCLEOTIDE SEQUENCE [LARGE SCALE GENOMIC DNA]</scope>
    <source>
        <strain evidence="1 2">YIT 12057</strain>
    </source>
</reference>
<comment type="caution">
    <text evidence="1">The sequence shown here is derived from an EMBL/GenBank/DDBJ whole genome shotgun (WGS) entry which is preliminary data.</text>
</comment>
<sequence>MDKNKAIQGMHDASLLKETSVKSKPLSLLSKIHLKRFYFDKKA</sequence>
<dbReference type="Proteomes" id="UP000003416">
    <property type="component" value="Unassembled WGS sequence"/>
</dbReference>
<keyword evidence="2" id="KW-1185">Reference proteome</keyword>
<dbReference type="AlphaFoldDB" id="F3PVC1"/>